<feature type="transmembrane region" description="Helical" evidence="1">
    <location>
        <begin position="61"/>
        <end position="82"/>
    </location>
</feature>
<protein>
    <submittedName>
        <fullName evidence="2">Type I secretion system LssZ</fullName>
    </submittedName>
</protein>
<evidence type="ECO:0000313" key="2">
    <source>
        <dbReference type="EMBL" id="KTD62707.1"/>
    </source>
</evidence>
<keyword evidence="1" id="KW-0472">Membrane</keyword>
<feature type="transmembrane region" description="Helical" evidence="1">
    <location>
        <begin position="94"/>
        <end position="116"/>
    </location>
</feature>
<proteinExistence type="predicted"/>
<sequence length="206" mass="23236">MYNLAKVIHCAFPLIALLLLVIGIRRNAIYYVISSLWLSLIALVIHYQTSGGEILGSYFNYTNAAIYSFNLIVLFVALIRIITHLTGDNSVFKYLSSFIKSLVVIGSVLVLINLWINAWFVENRMQGTPVMQVALIEKPEYCSYHYIFYKVATDGSVIYLCPDHFGLIPSVGRLAISPDFIANQLSMPNKKQMLLLQKKPRAALNI</sequence>
<dbReference type="STRING" id="1122169.Lsha_0881"/>
<feature type="transmembrane region" description="Helical" evidence="1">
    <location>
        <begin position="29"/>
        <end position="49"/>
    </location>
</feature>
<dbReference type="eggNOG" id="ENOG5031E0B">
    <property type="taxonomic scope" value="Bacteria"/>
</dbReference>
<gene>
    <name evidence="2" type="ORF">Lsha_0881</name>
</gene>
<reference evidence="2 3" key="1">
    <citation type="submission" date="2015-11" db="EMBL/GenBank/DDBJ databases">
        <title>Genomic analysis of 38 Legionella species identifies large and diverse effector repertoires.</title>
        <authorList>
            <person name="Burstein D."/>
            <person name="Amaro F."/>
            <person name="Zusman T."/>
            <person name="Lifshitz Z."/>
            <person name="Cohen O."/>
            <person name="Gilbert J.A."/>
            <person name="Pupko T."/>
            <person name="Shuman H.A."/>
            <person name="Segal G."/>
        </authorList>
    </citation>
    <scope>NUCLEOTIDE SEQUENCE [LARGE SCALE GENOMIC DNA]</scope>
    <source>
        <strain evidence="2 3">ATCC 49655</strain>
    </source>
</reference>
<keyword evidence="1" id="KW-1133">Transmembrane helix</keyword>
<dbReference type="Proteomes" id="UP000054600">
    <property type="component" value="Unassembled WGS sequence"/>
</dbReference>
<evidence type="ECO:0000313" key="3">
    <source>
        <dbReference type="Proteomes" id="UP000054600"/>
    </source>
</evidence>
<name>A0A0W0Z1L2_9GAMM</name>
<dbReference type="OrthoDB" id="5652305at2"/>
<keyword evidence="3" id="KW-1185">Reference proteome</keyword>
<dbReference type="PATRIC" id="fig|1122169.6.peg.1021"/>
<evidence type="ECO:0000256" key="1">
    <source>
        <dbReference type="SAM" id="Phobius"/>
    </source>
</evidence>
<comment type="caution">
    <text evidence="2">The sequence shown here is derived from an EMBL/GenBank/DDBJ whole genome shotgun (WGS) entry which is preliminary data.</text>
</comment>
<dbReference type="AlphaFoldDB" id="A0A0W0Z1L2"/>
<dbReference type="RefSeq" id="WP_018577802.1">
    <property type="nucleotide sequence ID" value="NZ_KB892412.1"/>
</dbReference>
<organism evidence="2 3">
    <name type="scientific">Legionella shakespearei DSM 23087</name>
    <dbReference type="NCBI Taxonomy" id="1122169"/>
    <lineage>
        <taxon>Bacteria</taxon>
        <taxon>Pseudomonadati</taxon>
        <taxon>Pseudomonadota</taxon>
        <taxon>Gammaproteobacteria</taxon>
        <taxon>Legionellales</taxon>
        <taxon>Legionellaceae</taxon>
        <taxon>Legionella</taxon>
    </lineage>
</organism>
<keyword evidence="1" id="KW-0812">Transmembrane</keyword>
<dbReference type="EMBL" id="LNYW01000030">
    <property type="protein sequence ID" value="KTD62707.1"/>
    <property type="molecule type" value="Genomic_DNA"/>
</dbReference>
<feature type="transmembrane region" description="Helical" evidence="1">
    <location>
        <begin position="6"/>
        <end position="22"/>
    </location>
</feature>
<accession>A0A0W0Z1L2</accession>